<keyword evidence="2" id="KW-1185">Reference proteome</keyword>
<organism evidence="1 2">
    <name type="scientific">Hymenobacter aranciens</name>
    <dbReference type="NCBI Taxonomy" id="3063996"/>
    <lineage>
        <taxon>Bacteria</taxon>
        <taxon>Pseudomonadati</taxon>
        <taxon>Bacteroidota</taxon>
        <taxon>Cytophagia</taxon>
        <taxon>Cytophagales</taxon>
        <taxon>Hymenobacteraceae</taxon>
        <taxon>Hymenobacter</taxon>
    </lineage>
</organism>
<evidence type="ECO:0000313" key="1">
    <source>
        <dbReference type="EMBL" id="MDO7877402.1"/>
    </source>
</evidence>
<dbReference type="RefSeq" id="WP_305008830.1">
    <property type="nucleotide sequence ID" value="NZ_JAUQSY010000019.1"/>
</dbReference>
<dbReference type="EMBL" id="JAUQSY010000019">
    <property type="protein sequence ID" value="MDO7877402.1"/>
    <property type="molecule type" value="Genomic_DNA"/>
</dbReference>
<dbReference type="Proteomes" id="UP001176429">
    <property type="component" value="Unassembled WGS sequence"/>
</dbReference>
<sequence>MTDRELNFQTMSLATLGLLTDTRPQWEPLYPKMLPDFEALQTALGVTDAAAQKLSGLSSAGYADAKDLAEIAALDAAVPVLRGLKALQLDKPRPELAELAAHTRSSLDELRGLPQVAALEELYNQALPLAKELKEELVTADHLKKLHDKTALFKPLLGTPRQQTTEGSREREKAVASLGAARAALKRLDVRVPNLSEALPELVARYKKARMIVDAGHGPTGDAPQA</sequence>
<gene>
    <name evidence="1" type="ORF">Q5H93_21860</name>
</gene>
<accession>A0ABT9BGM5</accession>
<comment type="caution">
    <text evidence="1">The sequence shown here is derived from an EMBL/GenBank/DDBJ whole genome shotgun (WGS) entry which is preliminary data.</text>
</comment>
<reference evidence="1" key="1">
    <citation type="submission" date="2023-07" db="EMBL/GenBank/DDBJ databases">
        <authorList>
            <person name="Kim M.K."/>
        </authorList>
    </citation>
    <scope>NUCLEOTIDE SEQUENCE</scope>
    <source>
        <strain evidence="1">ASUV-10-1</strain>
    </source>
</reference>
<protein>
    <submittedName>
        <fullName evidence="1">Uncharacterized protein</fullName>
    </submittedName>
</protein>
<evidence type="ECO:0000313" key="2">
    <source>
        <dbReference type="Proteomes" id="UP001176429"/>
    </source>
</evidence>
<name>A0ABT9BGM5_9BACT</name>
<proteinExistence type="predicted"/>